<sequence>MAATLTPDQRAVLNALTAEQCGVVSRSQLLAAGLPGEFGSNRVAARRWRAVLDGVYLTHTGTIGFRERCWAALLHCGPGSALARGTAAHLHGIERSPSTTIAVVVPHGRRIVAPPWIAVVRQRRPIAWGGQPARTTAEVTALDLCDLTDDVDRVVGLVTATARLQRGTAHLRRELARRRGVRHRGVLRDLLAEHGLESVLENRFLRDVVGAHGLPRPVLQRADTVEGRSIRSDAVVEEYGVRVELDGRIHETRTDEDVWRDDWVAVDSGHLTLRLRWRHVLGRPCRSAALVARALRRGGWTGNIGPCGPDCRAVDAAPSR</sequence>
<dbReference type="OrthoDB" id="5146042at2"/>
<dbReference type="Proteomes" id="UP000297318">
    <property type="component" value="Unassembled WGS sequence"/>
</dbReference>
<protein>
    <recommendedName>
        <fullName evidence="3">AbiEi antitoxin C-terminal domain-containing protein</fullName>
    </recommendedName>
</protein>
<proteinExistence type="predicted"/>
<dbReference type="RefSeq" id="WP_135850605.1">
    <property type="nucleotide sequence ID" value="NZ_RHPJ01000004.1"/>
</dbReference>
<dbReference type="AlphaFoldDB" id="A0A4Z1E0F8"/>
<dbReference type="EMBL" id="RHPJ01000004">
    <property type="protein sequence ID" value="TGO03993.1"/>
    <property type="molecule type" value="Genomic_DNA"/>
</dbReference>
<name>A0A4Z1E0F8_9MICO</name>
<gene>
    <name evidence="1" type="ORF">SERN_2584</name>
</gene>
<accession>A0A4Z1E0F8</accession>
<reference evidence="1 2" key="1">
    <citation type="submission" date="2018-11" db="EMBL/GenBank/DDBJ databases">
        <title>Complete genome sequencing of the Actinobacteria Serinibacter sp. K3-2.</title>
        <authorList>
            <person name="Rakitin A.L."/>
            <person name="Beletsky A.V."/>
            <person name="Mardanov A.V."/>
            <person name="Ravin N.V."/>
            <person name="Gromova A.S."/>
            <person name="Filippova S.N."/>
            <person name="Gal'Chenko V.F."/>
        </authorList>
    </citation>
    <scope>NUCLEOTIDE SEQUENCE [LARGE SCALE GENOMIC DNA]</scope>
    <source>
        <strain evidence="1 2">K3-2</strain>
    </source>
</reference>
<evidence type="ECO:0008006" key="3">
    <source>
        <dbReference type="Google" id="ProtNLM"/>
    </source>
</evidence>
<organism evidence="1 2">
    <name type="scientific">Serinibacter arcticus</name>
    <dbReference type="NCBI Taxonomy" id="1655435"/>
    <lineage>
        <taxon>Bacteria</taxon>
        <taxon>Bacillati</taxon>
        <taxon>Actinomycetota</taxon>
        <taxon>Actinomycetes</taxon>
        <taxon>Micrococcales</taxon>
        <taxon>Beutenbergiaceae</taxon>
        <taxon>Serinibacter</taxon>
    </lineage>
</organism>
<evidence type="ECO:0000313" key="1">
    <source>
        <dbReference type="EMBL" id="TGO03993.1"/>
    </source>
</evidence>
<keyword evidence="2" id="KW-1185">Reference proteome</keyword>
<comment type="caution">
    <text evidence="1">The sequence shown here is derived from an EMBL/GenBank/DDBJ whole genome shotgun (WGS) entry which is preliminary data.</text>
</comment>
<evidence type="ECO:0000313" key="2">
    <source>
        <dbReference type="Proteomes" id="UP000297318"/>
    </source>
</evidence>